<accession>A0A1X2I9N4</accession>
<dbReference type="OrthoDB" id="202289at2759"/>
<dbReference type="EMBL" id="MCGE01000019">
    <property type="protein sequence ID" value="ORZ12339.1"/>
    <property type="molecule type" value="Genomic_DNA"/>
</dbReference>
<evidence type="ECO:0000313" key="2">
    <source>
        <dbReference type="Proteomes" id="UP000193560"/>
    </source>
</evidence>
<dbReference type="InterPro" id="IPR015943">
    <property type="entry name" value="WD40/YVTN_repeat-like_dom_sf"/>
</dbReference>
<sequence length="393" mass="44560">MTQIEQNSLKRRNVGLTGVDHEKVQPGYTLFAPLSSAGRVYLINNNGETVREWHLPYRPGRHARILSNGNLAINGALPAEPHLFLMWEKYRGGAMLQIDHQGKIVRSHFDQFAHHDAHHLDDGSILYTTLEALNQEQAKQIQGGVIGSEAPAVDDTGLGEGIVYSDVIKQVDADNNVIWTWRAFDHLDKSDFPLQPHYPREHWPLINTVYPLKDGNILASLRSVSAVIIIERATGKIIWHLDHNTVAQQHNPTELDNGNILIFDNGAFRTNESVNFSRVIEVDRTSKKVVWQYKDRQPEFFFTPFMGSAQKLPNGNVLVNEAAFGRIFEVTVDGTLVFEYINPYFSKYSVSELLPAFPNESNALFRAYKYTKEQLPWLNEEEGKVIIHVAPIV</sequence>
<dbReference type="InterPro" id="IPR053143">
    <property type="entry name" value="Arylsulfate_ST"/>
</dbReference>
<evidence type="ECO:0000313" key="1">
    <source>
        <dbReference type="EMBL" id="ORZ12339.1"/>
    </source>
</evidence>
<name>A0A1X2I9N4_9FUNG</name>
<dbReference type="Proteomes" id="UP000193560">
    <property type="component" value="Unassembled WGS sequence"/>
</dbReference>
<dbReference type="SUPFAM" id="SSF50998">
    <property type="entry name" value="Quinoprotein alcohol dehydrogenase-like"/>
    <property type="match status" value="1"/>
</dbReference>
<dbReference type="AlphaFoldDB" id="A0A1X2I9N4"/>
<dbReference type="InterPro" id="IPR011047">
    <property type="entry name" value="Quinoprotein_ADH-like_sf"/>
</dbReference>
<dbReference type="InterPro" id="IPR039535">
    <property type="entry name" value="ASST-like"/>
</dbReference>
<gene>
    <name evidence="1" type="ORF">BCR42DRAFT_468107</name>
</gene>
<dbReference type="Gene3D" id="2.130.10.10">
    <property type="entry name" value="YVTN repeat-like/Quinoprotein amine dehydrogenase"/>
    <property type="match status" value="1"/>
</dbReference>
<dbReference type="PANTHER" id="PTHR35340:SF5">
    <property type="entry name" value="ASST-DOMAIN-CONTAINING PROTEIN"/>
    <property type="match status" value="1"/>
</dbReference>
<organism evidence="1 2">
    <name type="scientific">Absidia repens</name>
    <dbReference type="NCBI Taxonomy" id="90262"/>
    <lineage>
        <taxon>Eukaryota</taxon>
        <taxon>Fungi</taxon>
        <taxon>Fungi incertae sedis</taxon>
        <taxon>Mucoromycota</taxon>
        <taxon>Mucoromycotina</taxon>
        <taxon>Mucoromycetes</taxon>
        <taxon>Mucorales</taxon>
        <taxon>Cunninghamellaceae</taxon>
        <taxon>Absidia</taxon>
    </lineage>
</organism>
<keyword evidence="2" id="KW-1185">Reference proteome</keyword>
<dbReference type="Pfam" id="PF14269">
    <property type="entry name" value="Arylsulfotran_2"/>
    <property type="match status" value="1"/>
</dbReference>
<comment type="caution">
    <text evidence="1">The sequence shown here is derived from an EMBL/GenBank/DDBJ whole genome shotgun (WGS) entry which is preliminary data.</text>
</comment>
<protein>
    <submittedName>
        <fullName evidence="1">ASST-domain-containing protein</fullName>
    </submittedName>
</protein>
<proteinExistence type="predicted"/>
<dbReference type="PANTHER" id="PTHR35340">
    <property type="entry name" value="PQQ ENZYME REPEAT PROTEIN-RELATED"/>
    <property type="match status" value="1"/>
</dbReference>
<reference evidence="1 2" key="1">
    <citation type="submission" date="2016-07" db="EMBL/GenBank/DDBJ databases">
        <title>Pervasive Adenine N6-methylation of Active Genes in Fungi.</title>
        <authorList>
            <consortium name="DOE Joint Genome Institute"/>
            <person name="Mondo S.J."/>
            <person name="Dannebaum R.O."/>
            <person name="Kuo R.C."/>
            <person name="Labutti K."/>
            <person name="Haridas S."/>
            <person name="Kuo A."/>
            <person name="Salamov A."/>
            <person name="Ahrendt S.R."/>
            <person name="Lipzen A."/>
            <person name="Sullivan W."/>
            <person name="Andreopoulos W.B."/>
            <person name="Clum A."/>
            <person name="Lindquist E."/>
            <person name="Daum C."/>
            <person name="Ramamoorthy G.K."/>
            <person name="Gryganskyi A."/>
            <person name="Culley D."/>
            <person name="Magnuson J.K."/>
            <person name="James T.Y."/>
            <person name="O'Malley M.A."/>
            <person name="Stajich J.E."/>
            <person name="Spatafora J.W."/>
            <person name="Visel A."/>
            <person name="Grigoriev I.V."/>
        </authorList>
    </citation>
    <scope>NUCLEOTIDE SEQUENCE [LARGE SCALE GENOMIC DNA]</scope>
    <source>
        <strain evidence="1 2">NRRL 1336</strain>
    </source>
</reference>